<dbReference type="Proteomes" id="UP001344447">
    <property type="component" value="Unassembled WGS sequence"/>
</dbReference>
<accession>A0AAN7TX39</accession>
<keyword evidence="7" id="KW-1185">Reference proteome</keyword>
<evidence type="ECO:0000313" key="6">
    <source>
        <dbReference type="EMBL" id="KAK5580652.1"/>
    </source>
</evidence>
<dbReference type="AlphaFoldDB" id="A0AAN7TX39"/>
<evidence type="ECO:0000256" key="2">
    <source>
        <dbReference type="ARBA" id="ARBA00022692"/>
    </source>
</evidence>
<evidence type="ECO:0000256" key="5">
    <source>
        <dbReference type="SAM" id="Phobius"/>
    </source>
</evidence>
<protein>
    <submittedName>
        <fullName evidence="6">Uncharacterized protein</fullName>
    </submittedName>
</protein>
<feature type="transmembrane region" description="Helical" evidence="5">
    <location>
        <begin position="42"/>
        <end position="69"/>
    </location>
</feature>
<feature type="transmembrane region" description="Helical" evidence="5">
    <location>
        <begin position="210"/>
        <end position="239"/>
    </location>
</feature>
<feature type="transmembrane region" description="Helical" evidence="5">
    <location>
        <begin position="185"/>
        <end position="204"/>
    </location>
</feature>
<dbReference type="GO" id="GO:0012505">
    <property type="term" value="C:endomembrane system"/>
    <property type="evidence" value="ECO:0007669"/>
    <property type="project" value="UniProtKB-SubCell"/>
</dbReference>
<dbReference type="PANTHER" id="PTHR10989:SF16">
    <property type="entry name" value="AT02829P-RELATED"/>
    <property type="match status" value="1"/>
</dbReference>
<comment type="caution">
    <text evidence="6">The sequence shown here is derived from an EMBL/GenBank/DDBJ whole genome shotgun (WGS) entry which is preliminary data.</text>
</comment>
<gene>
    <name evidence="6" type="ORF">RB653_000675</name>
</gene>
<dbReference type="Pfam" id="PF04750">
    <property type="entry name" value="Far-17a_AIG1"/>
    <property type="match status" value="1"/>
</dbReference>
<dbReference type="InterPro" id="IPR006838">
    <property type="entry name" value="ADTRP_AIG1"/>
</dbReference>
<keyword evidence="4 5" id="KW-0472">Membrane</keyword>
<keyword evidence="2 5" id="KW-0812">Transmembrane</keyword>
<reference evidence="6 7" key="1">
    <citation type="submission" date="2023-11" db="EMBL/GenBank/DDBJ databases">
        <title>Dfirmibasis_genome.</title>
        <authorList>
            <person name="Edelbroek B."/>
            <person name="Kjellin J."/>
            <person name="Jerlstrom-Hultqvist J."/>
            <person name="Soderbom F."/>
        </authorList>
    </citation>
    <scope>NUCLEOTIDE SEQUENCE [LARGE SCALE GENOMIC DNA]</scope>
    <source>
        <strain evidence="6 7">TNS-C-14</strain>
    </source>
</reference>
<dbReference type="GO" id="GO:0016020">
    <property type="term" value="C:membrane"/>
    <property type="evidence" value="ECO:0007669"/>
    <property type="project" value="InterPro"/>
</dbReference>
<name>A0AAN7TX39_9MYCE</name>
<feature type="transmembrane region" description="Helical" evidence="5">
    <location>
        <begin position="90"/>
        <end position="113"/>
    </location>
</feature>
<evidence type="ECO:0000256" key="3">
    <source>
        <dbReference type="ARBA" id="ARBA00022989"/>
    </source>
</evidence>
<sequence length="271" mass="31439">MIKDLLLFLFHCPFFVLTSVGMAKFYSLFVSHGGVAGRTDPLIMLCFLTLWGQFFLIFFFGTSSIVDLLNIVKAKKNTSYYYLFLRVRDLIFRSIIFPIGIVITSLFWGIYHYDRELIFSQELDSWFPPYLNHLHHTLPGILIIIETLIVNHQYHPDPITLKKIKERSSPISEIVPITSDLKQDISYLVSFILFYIGIIVYTRFHLNFWVYPILAVIPIHSKIIFIFSSSCFGVSLYIIGRAINQNIWGGKSVFLPPQQRSTPQNNTKKVQ</sequence>
<dbReference type="PANTHER" id="PTHR10989">
    <property type="entry name" value="ANDROGEN-INDUCED PROTEIN 1-RELATED"/>
    <property type="match status" value="1"/>
</dbReference>
<evidence type="ECO:0000313" key="7">
    <source>
        <dbReference type="Proteomes" id="UP001344447"/>
    </source>
</evidence>
<organism evidence="6 7">
    <name type="scientific">Dictyostelium firmibasis</name>
    <dbReference type="NCBI Taxonomy" id="79012"/>
    <lineage>
        <taxon>Eukaryota</taxon>
        <taxon>Amoebozoa</taxon>
        <taxon>Evosea</taxon>
        <taxon>Eumycetozoa</taxon>
        <taxon>Dictyostelia</taxon>
        <taxon>Dictyosteliales</taxon>
        <taxon>Dictyosteliaceae</taxon>
        <taxon>Dictyostelium</taxon>
    </lineage>
</organism>
<evidence type="ECO:0000256" key="4">
    <source>
        <dbReference type="ARBA" id="ARBA00023136"/>
    </source>
</evidence>
<keyword evidence="3 5" id="KW-1133">Transmembrane helix</keyword>
<evidence type="ECO:0000256" key="1">
    <source>
        <dbReference type="ARBA" id="ARBA00004127"/>
    </source>
</evidence>
<dbReference type="EMBL" id="JAVFKY010000002">
    <property type="protein sequence ID" value="KAK5580652.1"/>
    <property type="molecule type" value="Genomic_DNA"/>
</dbReference>
<proteinExistence type="predicted"/>
<comment type="subcellular location">
    <subcellularLocation>
        <location evidence="1">Endomembrane system</location>
        <topology evidence="1">Multi-pass membrane protein</topology>
    </subcellularLocation>
</comment>
<feature type="transmembrane region" description="Helical" evidence="5">
    <location>
        <begin position="133"/>
        <end position="154"/>
    </location>
</feature>